<dbReference type="Pfam" id="PF02423">
    <property type="entry name" value="OCD_Mu_crystall"/>
    <property type="match status" value="1"/>
</dbReference>
<comment type="similarity">
    <text evidence="1">Belongs to the ornithine cyclodeaminase/mu-crystallin family.</text>
</comment>
<sequence>MLVISKETIKELYSMEECIQDVEKAFSYGQRNKTLTPVRMSIPHSKYEAETLYMPSYIEPENYTAVKVVSIFPRNSGGDKPVLQGVILLTDTRTGEHVALMDASYLTVLRTGASSGVATKYLARKNSKVCSVLGCGAQAAGQIQAVMSVMELEHIILYNRTIERAEVFKNEIHSLYPDWRGTITIQAVADEAAAQSDIVICSTKSSTPIFNGSVLREGTHINAIGSYQAHMQEIDSLTLIRSNKVVVDTLEGAMHEAGDFLVPHNKGEWNTHLIYGEIGEIVCGEKAGREKSSEITFYKSVGVGFLDTMAASKIYRKALSEEKGYSFSL</sequence>
<accession>A0A160MBP3</accession>
<proteinExistence type="inferred from homology"/>
<dbReference type="GO" id="GO:0019752">
    <property type="term" value="P:carboxylic acid metabolic process"/>
    <property type="evidence" value="ECO:0007669"/>
    <property type="project" value="UniProtKB-ARBA"/>
</dbReference>
<dbReference type="Gene3D" id="3.40.50.720">
    <property type="entry name" value="NAD(P)-binding Rossmann-like Domain"/>
    <property type="match status" value="1"/>
</dbReference>
<dbReference type="PANTHER" id="PTHR13812:SF19">
    <property type="entry name" value="KETIMINE REDUCTASE MU-CRYSTALLIN"/>
    <property type="match status" value="1"/>
</dbReference>
<dbReference type="EMBL" id="CP015506">
    <property type="protein sequence ID" value="AND40307.1"/>
    <property type="molecule type" value="Genomic_DNA"/>
</dbReference>
<dbReference type="STRING" id="1196031.A361_14485"/>
<dbReference type="InterPro" id="IPR023401">
    <property type="entry name" value="ODC_N"/>
</dbReference>
<dbReference type="Gene3D" id="3.30.1780.10">
    <property type="entry name" value="ornithine cyclodeaminase, domain 1"/>
    <property type="match status" value="1"/>
</dbReference>
<name>A0A160MBP3_9BACI</name>
<dbReference type="FunFam" id="3.40.50.720:FF:000311">
    <property type="entry name" value="Ornithine cyclodeaminase"/>
    <property type="match status" value="1"/>
</dbReference>
<organism evidence="2 3">
    <name type="scientific">Cytobacillus oceanisediminis 2691</name>
    <dbReference type="NCBI Taxonomy" id="1196031"/>
    <lineage>
        <taxon>Bacteria</taxon>
        <taxon>Bacillati</taxon>
        <taxon>Bacillota</taxon>
        <taxon>Bacilli</taxon>
        <taxon>Bacillales</taxon>
        <taxon>Bacillaceae</taxon>
        <taxon>Cytobacillus</taxon>
    </lineage>
</organism>
<dbReference type="AlphaFoldDB" id="A0A160MBP3"/>
<dbReference type="InterPro" id="IPR036291">
    <property type="entry name" value="NAD(P)-bd_dom_sf"/>
</dbReference>
<reference evidence="2 3" key="1">
    <citation type="submission" date="2016-04" db="EMBL/GenBank/DDBJ databases">
        <title>Complete genome sequence of Bacillus oceanisediminis strain 2691.</title>
        <authorList>
            <person name="Jeong H."/>
            <person name="Kim H.J."/>
            <person name="Lee D.-W."/>
        </authorList>
    </citation>
    <scope>NUCLEOTIDE SEQUENCE [LARGE SCALE GENOMIC DNA]</scope>
    <source>
        <strain evidence="2 3">2691</strain>
    </source>
</reference>
<gene>
    <name evidence="2" type="ORF">A361_14485</name>
</gene>
<dbReference type="KEGG" id="bon:A361_14485"/>
<dbReference type="RefSeq" id="WP_019381287.1">
    <property type="nucleotide sequence ID" value="NZ_CP015506.1"/>
</dbReference>
<dbReference type="eggNOG" id="COG2423">
    <property type="taxonomic scope" value="Bacteria"/>
</dbReference>
<dbReference type="GO" id="GO:0016491">
    <property type="term" value="F:oxidoreductase activity"/>
    <property type="evidence" value="ECO:0007669"/>
    <property type="project" value="UniProtKB-ARBA"/>
</dbReference>
<protein>
    <submittedName>
        <fullName evidence="2">Ornithine cyclodeaminase</fullName>
    </submittedName>
</protein>
<dbReference type="PIRSF" id="PIRSF001439">
    <property type="entry name" value="CryM"/>
    <property type="match status" value="1"/>
</dbReference>
<evidence type="ECO:0000313" key="2">
    <source>
        <dbReference type="EMBL" id="AND40307.1"/>
    </source>
</evidence>
<dbReference type="Proteomes" id="UP000077856">
    <property type="component" value="Chromosome"/>
</dbReference>
<dbReference type="PANTHER" id="PTHR13812">
    <property type="entry name" value="KETIMINE REDUCTASE MU-CRYSTALLIN"/>
    <property type="match status" value="1"/>
</dbReference>
<dbReference type="GO" id="GO:0005737">
    <property type="term" value="C:cytoplasm"/>
    <property type="evidence" value="ECO:0007669"/>
    <property type="project" value="TreeGrafter"/>
</dbReference>
<evidence type="ECO:0000313" key="3">
    <source>
        <dbReference type="Proteomes" id="UP000077856"/>
    </source>
</evidence>
<dbReference type="InterPro" id="IPR003462">
    <property type="entry name" value="ODC_Mu_crystall"/>
</dbReference>
<dbReference type="SUPFAM" id="SSF51735">
    <property type="entry name" value="NAD(P)-binding Rossmann-fold domains"/>
    <property type="match status" value="1"/>
</dbReference>
<evidence type="ECO:0000256" key="1">
    <source>
        <dbReference type="ARBA" id="ARBA00008903"/>
    </source>
</evidence>